<name>A0A074LJS6_9BACL</name>
<keyword evidence="2" id="KW-1185">Reference proteome</keyword>
<reference evidence="1 2" key="1">
    <citation type="journal article" date="2013" name="Int. J. Syst. Evol. Microbiol.">
        <title>Tumebacillus flagellatus sp. nov., an alpha-amylase/pullulanase-producing bacterium isolated from cassava wastewater.</title>
        <authorList>
            <person name="Wang Q."/>
            <person name="Xie N."/>
            <person name="Qin Y."/>
            <person name="Shen N."/>
            <person name="Zhu J."/>
            <person name="Mi H."/>
            <person name="Huang R."/>
        </authorList>
    </citation>
    <scope>NUCLEOTIDE SEQUENCE [LARGE SCALE GENOMIC DNA]</scope>
    <source>
        <strain evidence="1 2">GST4</strain>
    </source>
</reference>
<evidence type="ECO:0000313" key="2">
    <source>
        <dbReference type="Proteomes" id="UP000027931"/>
    </source>
</evidence>
<gene>
    <name evidence="1" type="ORF">EL26_21185</name>
</gene>
<dbReference type="InterPro" id="IPR021415">
    <property type="entry name" value="SAV0927-like"/>
</dbReference>
<dbReference type="OrthoDB" id="2381902at2"/>
<proteinExistence type="predicted"/>
<organism evidence="1 2">
    <name type="scientific">Tumebacillus flagellatus</name>
    <dbReference type="NCBI Taxonomy" id="1157490"/>
    <lineage>
        <taxon>Bacteria</taxon>
        <taxon>Bacillati</taxon>
        <taxon>Bacillota</taxon>
        <taxon>Bacilli</taxon>
        <taxon>Bacillales</taxon>
        <taxon>Alicyclobacillaceae</taxon>
        <taxon>Tumebacillus</taxon>
    </lineage>
</organism>
<protein>
    <recommendedName>
        <fullName evidence="3">Cytosolic protein</fullName>
    </recommendedName>
</protein>
<dbReference type="RefSeq" id="WP_038093385.1">
    <property type="nucleotide sequence ID" value="NZ_JMIR01000039.1"/>
</dbReference>
<dbReference type="EMBL" id="JMIR01000039">
    <property type="protein sequence ID" value="KEO81354.1"/>
    <property type="molecule type" value="Genomic_DNA"/>
</dbReference>
<comment type="caution">
    <text evidence="1">The sequence shown here is derived from an EMBL/GenBank/DDBJ whole genome shotgun (WGS) entry which is preliminary data.</text>
</comment>
<dbReference type="Pfam" id="PF11256">
    <property type="entry name" value="SAV0927-like"/>
    <property type="match status" value="1"/>
</dbReference>
<sequence length="97" mass="11478">MPRHIYNESYEECRSRFVTLVTDYCQYDLVVNYTSHFYGKALILHVQTKRFGVFDIHEVRDLQLLCDKLGIANLEDAQIVSDYLEDVMPTVYKTHEI</sequence>
<accession>A0A074LJS6</accession>
<dbReference type="AlphaFoldDB" id="A0A074LJS6"/>
<evidence type="ECO:0000313" key="1">
    <source>
        <dbReference type="EMBL" id="KEO81354.1"/>
    </source>
</evidence>
<dbReference type="Proteomes" id="UP000027931">
    <property type="component" value="Unassembled WGS sequence"/>
</dbReference>
<evidence type="ECO:0008006" key="3">
    <source>
        <dbReference type="Google" id="ProtNLM"/>
    </source>
</evidence>